<comment type="similarity">
    <text evidence="2 7">Belongs to the glutathione peroxidase family.</text>
</comment>
<keyword evidence="9" id="KW-1185">Reference proteome</keyword>
<dbReference type="OrthoDB" id="9789406at2"/>
<dbReference type="PROSITE" id="PS00763">
    <property type="entry name" value="GLUTATHIONE_PEROXID_2"/>
    <property type="match status" value="1"/>
</dbReference>
<dbReference type="PRINTS" id="PR01011">
    <property type="entry name" value="GLUTPROXDASE"/>
</dbReference>
<evidence type="ECO:0000313" key="8">
    <source>
        <dbReference type="EMBL" id="SFH89392.1"/>
    </source>
</evidence>
<dbReference type="InterPro" id="IPR029760">
    <property type="entry name" value="GPX_CS"/>
</dbReference>
<dbReference type="Pfam" id="PF00255">
    <property type="entry name" value="GSHPx"/>
    <property type="match status" value="1"/>
</dbReference>
<evidence type="ECO:0000256" key="3">
    <source>
        <dbReference type="ARBA" id="ARBA00022559"/>
    </source>
</evidence>
<dbReference type="PROSITE" id="PS51355">
    <property type="entry name" value="GLUTATHIONE_PEROXID_3"/>
    <property type="match status" value="1"/>
</dbReference>
<dbReference type="Proteomes" id="UP000198668">
    <property type="component" value="Unassembled WGS sequence"/>
</dbReference>
<dbReference type="SUPFAM" id="SSF52833">
    <property type="entry name" value="Thioredoxin-like"/>
    <property type="match status" value="1"/>
</dbReference>
<dbReference type="PROSITE" id="PS00460">
    <property type="entry name" value="GLUTATHIONE_PEROXID_1"/>
    <property type="match status" value="1"/>
</dbReference>
<keyword evidence="4 7" id="KW-0560">Oxidoreductase</keyword>
<dbReference type="InterPro" id="IPR036249">
    <property type="entry name" value="Thioredoxin-like_sf"/>
</dbReference>
<keyword evidence="3 7" id="KW-0575">Peroxidase</keyword>
<reference evidence="8 9" key="1">
    <citation type="submission" date="2016-10" db="EMBL/GenBank/DDBJ databases">
        <authorList>
            <person name="de Groot N.N."/>
        </authorList>
    </citation>
    <scope>NUCLEOTIDE SEQUENCE [LARGE SCALE GENOMIC DNA]</scope>
    <source>
        <strain evidence="8 9">DSM 27630</strain>
    </source>
</reference>
<dbReference type="PANTHER" id="PTHR11592:SF78">
    <property type="entry name" value="GLUTATHIONE PEROXIDASE"/>
    <property type="match status" value="1"/>
</dbReference>
<dbReference type="AlphaFoldDB" id="A0A1I3DRQ9"/>
<dbReference type="Gene3D" id="3.40.30.10">
    <property type="entry name" value="Glutaredoxin"/>
    <property type="match status" value="1"/>
</dbReference>
<dbReference type="FunFam" id="3.40.30.10:FF:000010">
    <property type="entry name" value="Glutathione peroxidase"/>
    <property type="match status" value="1"/>
</dbReference>
<dbReference type="GO" id="GO:0004602">
    <property type="term" value="F:glutathione peroxidase activity"/>
    <property type="evidence" value="ECO:0007669"/>
    <property type="project" value="UniProtKB-EC"/>
</dbReference>
<organism evidence="8 9">
    <name type="scientific">Pisciglobus halotolerans</name>
    <dbReference type="NCBI Taxonomy" id="745365"/>
    <lineage>
        <taxon>Bacteria</taxon>
        <taxon>Bacillati</taxon>
        <taxon>Bacillota</taxon>
        <taxon>Bacilli</taxon>
        <taxon>Lactobacillales</taxon>
        <taxon>Carnobacteriaceae</taxon>
    </lineage>
</organism>
<proteinExistence type="inferred from homology"/>
<evidence type="ECO:0000256" key="1">
    <source>
        <dbReference type="ARBA" id="ARBA00000217"/>
    </source>
</evidence>
<dbReference type="CDD" id="cd00340">
    <property type="entry name" value="GSH_Peroxidase"/>
    <property type="match status" value="1"/>
</dbReference>
<sequence>MSVYSFEVKPLGKPSYRLDEYKGKVLLIVNTASECGFAPQLEDLEQLYQDCKNEGFIVLGFPCNQFKHQEPLKNEEIAEYCSMKYGVTFPLHEKIDVKGEHMHPLYRYLVEETGNKKIKWNYTKFLIGRDGEVAERYGSMTNPEKMRDKIVQLLEQ</sequence>
<comment type="catalytic activity">
    <reaction evidence="1">
        <text>2 glutathione + H2O2 = glutathione disulfide + 2 H2O</text>
        <dbReference type="Rhea" id="RHEA:16833"/>
        <dbReference type="ChEBI" id="CHEBI:15377"/>
        <dbReference type="ChEBI" id="CHEBI:16240"/>
        <dbReference type="ChEBI" id="CHEBI:57925"/>
        <dbReference type="ChEBI" id="CHEBI:58297"/>
        <dbReference type="EC" id="1.11.1.9"/>
    </reaction>
</comment>
<evidence type="ECO:0000256" key="4">
    <source>
        <dbReference type="ARBA" id="ARBA00023002"/>
    </source>
</evidence>
<dbReference type="RefSeq" id="WP_092093641.1">
    <property type="nucleotide sequence ID" value="NZ_FOQE01000050.1"/>
</dbReference>
<gene>
    <name evidence="8" type="ORF">SAMN04489868_1502</name>
</gene>
<dbReference type="InterPro" id="IPR000889">
    <property type="entry name" value="Glutathione_peroxidase"/>
</dbReference>
<evidence type="ECO:0000256" key="7">
    <source>
        <dbReference type="RuleBase" id="RU000499"/>
    </source>
</evidence>
<feature type="active site" evidence="6">
    <location>
        <position position="35"/>
    </location>
</feature>
<dbReference type="PANTHER" id="PTHR11592">
    <property type="entry name" value="GLUTATHIONE PEROXIDASE"/>
    <property type="match status" value="1"/>
</dbReference>
<dbReference type="GO" id="GO:0034599">
    <property type="term" value="P:cellular response to oxidative stress"/>
    <property type="evidence" value="ECO:0007669"/>
    <property type="project" value="TreeGrafter"/>
</dbReference>
<name>A0A1I3DRQ9_9LACT</name>
<evidence type="ECO:0000256" key="6">
    <source>
        <dbReference type="PIRSR" id="PIRSR000303-1"/>
    </source>
</evidence>
<evidence type="ECO:0000256" key="5">
    <source>
        <dbReference type="ARBA" id="ARBA00069346"/>
    </source>
</evidence>
<accession>A0A1I3DRQ9</accession>
<dbReference type="PIRSF" id="PIRSF000303">
    <property type="entry name" value="Glutathion_perox"/>
    <property type="match status" value="1"/>
</dbReference>
<dbReference type="InterPro" id="IPR029759">
    <property type="entry name" value="GPX_AS"/>
</dbReference>
<evidence type="ECO:0000313" key="9">
    <source>
        <dbReference type="Proteomes" id="UP000198668"/>
    </source>
</evidence>
<dbReference type="EMBL" id="FOQE01000050">
    <property type="protein sequence ID" value="SFH89392.1"/>
    <property type="molecule type" value="Genomic_DNA"/>
</dbReference>
<evidence type="ECO:0000256" key="2">
    <source>
        <dbReference type="ARBA" id="ARBA00006926"/>
    </source>
</evidence>
<protein>
    <recommendedName>
        <fullName evidence="5 7">Glutathione peroxidase</fullName>
    </recommendedName>
</protein>